<evidence type="ECO:0000313" key="1">
    <source>
        <dbReference type="EMBL" id="SFO94292.1"/>
    </source>
</evidence>
<dbReference type="Proteomes" id="UP000199331">
    <property type="component" value="Unassembled WGS sequence"/>
</dbReference>
<gene>
    <name evidence="1" type="ORF">SAMN04488060_0869</name>
</gene>
<name>A0A1I5LAV6_9SPHN</name>
<dbReference type="EMBL" id="FOWZ01000001">
    <property type="protein sequence ID" value="SFO94292.1"/>
    <property type="molecule type" value="Genomic_DNA"/>
</dbReference>
<evidence type="ECO:0000313" key="2">
    <source>
        <dbReference type="Proteomes" id="UP000199331"/>
    </source>
</evidence>
<organism evidence="1 2">
    <name type="scientific">Qipengyuania nanhaisediminis</name>
    <dbReference type="NCBI Taxonomy" id="604088"/>
    <lineage>
        <taxon>Bacteria</taxon>
        <taxon>Pseudomonadati</taxon>
        <taxon>Pseudomonadota</taxon>
        <taxon>Alphaproteobacteria</taxon>
        <taxon>Sphingomonadales</taxon>
        <taxon>Erythrobacteraceae</taxon>
        <taxon>Qipengyuania</taxon>
    </lineage>
</organism>
<sequence length="212" mass="24292">MHHTYAELEAFLAEIHRVAPEKRTALKGRIKHFQRLGWPSGTNQGKGARVQYGVGQTLSFAMGFELLQLGLTPERVVGQMKYAGGYLVDGFIECLDQQPEDPDPVFYIFAPESLHQFRGEAGEAPGFSSMMLSRSEVQKMLPISPLFKSRRFAFIDMYEVFSAYVEYFQKAGALGEREELREPLMKWQRLRQDAIDRYYERIEELANGNPKA</sequence>
<reference evidence="2" key="1">
    <citation type="submission" date="2016-10" db="EMBL/GenBank/DDBJ databases">
        <authorList>
            <person name="Varghese N."/>
            <person name="Submissions S."/>
        </authorList>
    </citation>
    <scope>NUCLEOTIDE SEQUENCE [LARGE SCALE GENOMIC DNA]</scope>
    <source>
        <strain evidence="2">CGMCC 1.7715</strain>
    </source>
</reference>
<dbReference type="AlphaFoldDB" id="A0A1I5LAV6"/>
<dbReference type="STRING" id="604088.SAMN04488060_0869"/>
<keyword evidence="2" id="KW-1185">Reference proteome</keyword>
<dbReference type="OrthoDB" id="7478829at2"/>
<proteinExistence type="predicted"/>
<accession>A0A1I5LAV6</accession>
<protein>
    <submittedName>
        <fullName evidence="1">Uncharacterized protein</fullName>
    </submittedName>
</protein>